<sequence length="214" mass="24762">FYIDGRFTYEFRERQPGFKVRSLEIGGHVERLVIVPASNRLSPSCFALCVRVLCEGGSRKVHFRMARVAVQRLSSEVPTYTHFSKEIFKPPNEGILVFPVTSFTLGDRLRIVLQPMHHTNRKFYQGEEDVTYSAHVFFNTFHNGAWESEEQSAGRYPFVWYRTYVIDFSPSGHHSVYVRVDGRNIHEFRERHNGFKVSSLEIAGDLAVHSVHIP</sequence>
<evidence type="ECO:0000259" key="3">
    <source>
        <dbReference type="PROSITE" id="PS51304"/>
    </source>
</evidence>
<accession>A0A0C2FUG4</accession>
<feature type="non-terminal residue" evidence="4">
    <location>
        <position position="1"/>
    </location>
</feature>
<evidence type="ECO:0000313" key="5">
    <source>
        <dbReference type="Proteomes" id="UP000054047"/>
    </source>
</evidence>
<dbReference type="Gene3D" id="2.60.120.200">
    <property type="match status" value="1"/>
</dbReference>
<evidence type="ECO:0000256" key="1">
    <source>
        <dbReference type="ARBA" id="ARBA00022734"/>
    </source>
</evidence>
<organism evidence="4 5">
    <name type="scientific">Ancylostoma duodenale</name>
    <dbReference type="NCBI Taxonomy" id="51022"/>
    <lineage>
        <taxon>Eukaryota</taxon>
        <taxon>Metazoa</taxon>
        <taxon>Ecdysozoa</taxon>
        <taxon>Nematoda</taxon>
        <taxon>Chromadorea</taxon>
        <taxon>Rhabditida</taxon>
        <taxon>Rhabditina</taxon>
        <taxon>Rhabditomorpha</taxon>
        <taxon>Strongyloidea</taxon>
        <taxon>Ancylostomatidae</taxon>
        <taxon>Ancylostomatinae</taxon>
        <taxon>Ancylostoma</taxon>
    </lineage>
</organism>
<evidence type="ECO:0000256" key="2">
    <source>
        <dbReference type="RuleBase" id="RU102079"/>
    </source>
</evidence>
<reference evidence="4 5" key="1">
    <citation type="submission" date="2013-12" db="EMBL/GenBank/DDBJ databases">
        <title>Draft genome of the parsitic nematode Ancylostoma duodenale.</title>
        <authorList>
            <person name="Mitreva M."/>
        </authorList>
    </citation>
    <scope>NUCLEOTIDE SEQUENCE [LARGE SCALE GENOMIC DNA]</scope>
    <source>
        <strain evidence="4 5">Zhejiang</strain>
    </source>
</reference>
<protein>
    <recommendedName>
        <fullName evidence="2">Galectin</fullName>
    </recommendedName>
</protein>
<keyword evidence="5" id="KW-1185">Reference proteome</keyword>
<gene>
    <name evidence="4" type="ORF">ANCDUO_17639</name>
</gene>
<dbReference type="Proteomes" id="UP000054047">
    <property type="component" value="Unassembled WGS sequence"/>
</dbReference>
<dbReference type="EMBL" id="KN744107">
    <property type="protein sequence ID" value="KIH52260.1"/>
    <property type="molecule type" value="Genomic_DNA"/>
</dbReference>
<dbReference type="Pfam" id="PF00337">
    <property type="entry name" value="Gal-bind_lectin"/>
    <property type="match status" value="1"/>
</dbReference>
<dbReference type="InterPro" id="IPR013320">
    <property type="entry name" value="ConA-like_dom_sf"/>
</dbReference>
<dbReference type="SMART" id="SM00908">
    <property type="entry name" value="Gal-bind_lectin"/>
    <property type="match status" value="1"/>
</dbReference>
<feature type="domain" description="Galectin" evidence="3">
    <location>
        <begin position="83"/>
        <end position="214"/>
    </location>
</feature>
<dbReference type="PROSITE" id="PS51304">
    <property type="entry name" value="GALECTIN"/>
    <property type="match status" value="1"/>
</dbReference>
<dbReference type="OrthoDB" id="5819881at2759"/>
<dbReference type="GO" id="GO:0030246">
    <property type="term" value="F:carbohydrate binding"/>
    <property type="evidence" value="ECO:0007669"/>
    <property type="project" value="UniProtKB-UniRule"/>
</dbReference>
<dbReference type="InterPro" id="IPR001079">
    <property type="entry name" value="Galectin_CRD"/>
</dbReference>
<dbReference type="AlphaFoldDB" id="A0A0C2FUG4"/>
<evidence type="ECO:0000313" key="4">
    <source>
        <dbReference type="EMBL" id="KIH52260.1"/>
    </source>
</evidence>
<dbReference type="SUPFAM" id="SSF49899">
    <property type="entry name" value="Concanavalin A-like lectins/glucanases"/>
    <property type="match status" value="1"/>
</dbReference>
<proteinExistence type="predicted"/>
<keyword evidence="1 2" id="KW-0430">Lectin</keyword>
<name>A0A0C2FUG4_9BILA</name>